<dbReference type="InterPro" id="IPR021109">
    <property type="entry name" value="Peptidase_aspartic_dom_sf"/>
</dbReference>
<protein>
    <submittedName>
        <fullName evidence="1">Uncharacterized protein</fullName>
    </submittedName>
</protein>
<evidence type="ECO:0000313" key="2">
    <source>
        <dbReference type="Proteomes" id="UP000257109"/>
    </source>
</evidence>
<dbReference type="CDD" id="cd00303">
    <property type="entry name" value="retropepsin_like"/>
    <property type="match status" value="1"/>
</dbReference>
<proteinExistence type="predicted"/>
<gene>
    <name evidence="1" type="ORF">CR513_07287</name>
</gene>
<dbReference type="Proteomes" id="UP000257109">
    <property type="component" value="Unassembled WGS sequence"/>
</dbReference>
<feature type="non-terminal residue" evidence="1">
    <location>
        <position position="1"/>
    </location>
</feature>
<evidence type="ECO:0000313" key="1">
    <source>
        <dbReference type="EMBL" id="RDY08477.1"/>
    </source>
</evidence>
<reference evidence="1" key="1">
    <citation type="submission" date="2018-05" db="EMBL/GenBank/DDBJ databases">
        <title>Draft genome of Mucuna pruriens seed.</title>
        <authorList>
            <person name="Nnadi N.E."/>
            <person name="Vos R."/>
            <person name="Hasami M.H."/>
            <person name="Devisetty U.K."/>
            <person name="Aguiy J.C."/>
        </authorList>
    </citation>
    <scope>NUCLEOTIDE SEQUENCE [LARGE SCALE GENOMIC DNA]</scope>
    <source>
        <strain evidence="1">JCA_2017</strain>
    </source>
</reference>
<dbReference type="PANTHER" id="PTHR33067:SF15">
    <property type="entry name" value="RNA-DIRECTED DNA POLYMERASE"/>
    <property type="match status" value="1"/>
</dbReference>
<organism evidence="1 2">
    <name type="scientific">Mucuna pruriens</name>
    <name type="common">Velvet bean</name>
    <name type="synonym">Dolichos pruriens</name>
    <dbReference type="NCBI Taxonomy" id="157652"/>
    <lineage>
        <taxon>Eukaryota</taxon>
        <taxon>Viridiplantae</taxon>
        <taxon>Streptophyta</taxon>
        <taxon>Embryophyta</taxon>
        <taxon>Tracheophyta</taxon>
        <taxon>Spermatophyta</taxon>
        <taxon>Magnoliopsida</taxon>
        <taxon>eudicotyledons</taxon>
        <taxon>Gunneridae</taxon>
        <taxon>Pentapetalae</taxon>
        <taxon>rosids</taxon>
        <taxon>fabids</taxon>
        <taxon>Fabales</taxon>
        <taxon>Fabaceae</taxon>
        <taxon>Papilionoideae</taxon>
        <taxon>50 kb inversion clade</taxon>
        <taxon>NPAAA clade</taxon>
        <taxon>indigoferoid/millettioid clade</taxon>
        <taxon>Phaseoleae</taxon>
        <taxon>Mucuna</taxon>
    </lineage>
</organism>
<dbReference type="AlphaFoldDB" id="A0A371I0A7"/>
<comment type="caution">
    <text evidence="1">The sequence shown here is derived from an EMBL/GenBank/DDBJ whole genome shotgun (WGS) entry which is preliminary data.</text>
</comment>
<dbReference type="Gene3D" id="2.40.70.10">
    <property type="entry name" value="Acid Proteases"/>
    <property type="match status" value="1"/>
</dbReference>
<sequence>MPTSIYKSLNFGDLEPTEMTIQLANKSVIQPLGVLENVLVQVNELIFPANFYVLDMEDETSGKRSTLILGQPFLMIARIKIDVHVETLLMEFGDNLVQFNIFEAMKHPIKDHSLFGIDLIDEQVEEYLQLDNEVMKFQILLETLILSDSKDAINDLPHLSLNYELLDLIDQVCKYDEEPECSKSAKV</sequence>
<accession>A0A371I0A7</accession>
<dbReference type="EMBL" id="QJKJ01001267">
    <property type="protein sequence ID" value="RDY08477.1"/>
    <property type="molecule type" value="Genomic_DNA"/>
</dbReference>
<name>A0A371I0A7_MUCPR</name>
<dbReference type="PANTHER" id="PTHR33067">
    <property type="entry name" value="RNA-DIRECTED DNA POLYMERASE-RELATED"/>
    <property type="match status" value="1"/>
</dbReference>
<dbReference type="OrthoDB" id="1934381at2759"/>
<keyword evidence="2" id="KW-1185">Reference proteome</keyword>